<name>A0ABS2Q853_9BACL</name>
<comment type="caution">
    <text evidence="3">The sequence shown here is derived from an EMBL/GenBank/DDBJ whole genome shotgun (WGS) entry which is preliminary data.</text>
</comment>
<dbReference type="EMBL" id="JAFBEV010000004">
    <property type="protein sequence ID" value="MBM7657147.1"/>
    <property type="molecule type" value="Genomic_DNA"/>
</dbReference>
<protein>
    <recommendedName>
        <fullName evidence="5">Lipoprotein</fullName>
    </recommendedName>
</protein>
<gene>
    <name evidence="3" type="ORF">JOC27_000588</name>
</gene>
<keyword evidence="4" id="KW-1185">Reference proteome</keyword>
<feature type="region of interest" description="Disordered" evidence="1">
    <location>
        <begin position="25"/>
        <end position="44"/>
    </location>
</feature>
<dbReference type="PROSITE" id="PS51257">
    <property type="entry name" value="PROKAR_LIPOPROTEIN"/>
    <property type="match status" value="1"/>
</dbReference>
<evidence type="ECO:0000256" key="1">
    <source>
        <dbReference type="SAM" id="MobiDB-lite"/>
    </source>
</evidence>
<evidence type="ECO:0000256" key="2">
    <source>
        <dbReference type="SAM" id="SignalP"/>
    </source>
</evidence>
<organism evidence="3 4">
    <name type="scientific">Sporolactobacillus spathodeae</name>
    <dbReference type="NCBI Taxonomy" id="1465502"/>
    <lineage>
        <taxon>Bacteria</taxon>
        <taxon>Bacillati</taxon>
        <taxon>Bacillota</taxon>
        <taxon>Bacilli</taxon>
        <taxon>Bacillales</taxon>
        <taxon>Sporolactobacillaceae</taxon>
        <taxon>Sporolactobacillus</taxon>
    </lineage>
</organism>
<proteinExistence type="predicted"/>
<evidence type="ECO:0000313" key="4">
    <source>
        <dbReference type="Proteomes" id="UP000823201"/>
    </source>
</evidence>
<reference evidence="3 4" key="1">
    <citation type="submission" date="2021-01" db="EMBL/GenBank/DDBJ databases">
        <title>Genomic Encyclopedia of Type Strains, Phase IV (KMG-IV): sequencing the most valuable type-strain genomes for metagenomic binning, comparative biology and taxonomic classification.</title>
        <authorList>
            <person name="Goeker M."/>
        </authorList>
    </citation>
    <scope>NUCLEOTIDE SEQUENCE [LARGE SCALE GENOMIC DNA]</scope>
    <source>
        <strain evidence="3 4">DSM 100968</strain>
    </source>
</reference>
<feature type="signal peptide" evidence="2">
    <location>
        <begin position="1"/>
        <end position="19"/>
    </location>
</feature>
<accession>A0ABS2Q853</accession>
<evidence type="ECO:0008006" key="5">
    <source>
        <dbReference type="Google" id="ProtNLM"/>
    </source>
</evidence>
<evidence type="ECO:0000313" key="3">
    <source>
        <dbReference type="EMBL" id="MBM7657147.1"/>
    </source>
</evidence>
<keyword evidence="2" id="KW-0732">Signal</keyword>
<dbReference type="RefSeq" id="WP_205005505.1">
    <property type="nucleotide sequence ID" value="NZ_CBCRXA010000015.1"/>
</dbReference>
<feature type="chain" id="PRO_5047014993" description="Lipoprotein" evidence="2">
    <location>
        <begin position="20"/>
        <end position="147"/>
    </location>
</feature>
<dbReference type="Proteomes" id="UP000823201">
    <property type="component" value="Unassembled WGS sequence"/>
</dbReference>
<sequence>MSKTITAMIGLIMIVSLTACGTAQSGSSQQHKDAMKGMSMKNGHQSSLSKAFQDELKGLTSIEQEMKQADYKSATSLANQLHDEFHVRILPSLKAKKGADYAEKVHGKYDELQDAIMSKDRTKIKELIKVNRENLKTVAKILSVPLK</sequence>